<accession>A0A1X7VDK9</accession>
<organism evidence="1">
    <name type="scientific">Amphimedon queenslandica</name>
    <name type="common">Sponge</name>
    <dbReference type="NCBI Taxonomy" id="400682"/>
    <lineage>
        <taxon>Eukaryota</taxon>
        <taxon>Metazoa</taxon>
        <taxon>Porifera</taxon>
        <taxon>Demospongiae</taxon>
        <taxon>Heteroscleromorpha</taxon>
        <taxon>Haplosclerida</taxon>
        <taxon>Niphatidae</taxon>
        <taxon>Amphimedon</taxon>
    </lineage>
</organism>
<proteinExistence type="predicted"/>
<sequence>MILHPILLILQSNSIRIWSCCWSSTPRTILILAVAYFINS</sequence>
<protein>
    <submittedName>
        <fullName evidence="1">Uncharacterized protein</fullName>
    </submittedName>
</protein>
<name>A0A1X7VDK9_AMPQE</name>
<reference evidence="1" key="1">
    <citation type="submission" date="2017-05" db="UniProtKB">
        <authorList>
            <consortium name="EnsemblMetazoa"/>
        </authorList>
    </citation>
    <scope>IDENTIFICATION</scope>
</reference>
<dbReference type="InParanoid" id="A0A1X7VDK9"/>
<dbReference type="EnsemblMetazoa" id="Aqu2.1.37829_001">
    <property type="protein sequence ID" value="Aqu2.1.37829_001"/>
    <property type="gene ID" value="Aqu2.1.37829"/>
</dbReference>
<dbReference type="AlphaFoldDB" id="A0A1X7VDK9"/>
<evidence type="ECO:0000313" key="1">
    <source>
        <dbReference type="EnsemblMetazoa" id="Aqu2.1.37829_001"/>
    </source>
</evidence>